<proteinExistence type="predicted"/>
<dbReference type="Proteomes" id="UP000799755">
    <property type="component" value="Unassembled WGS sequence"/>
</dbReference>
<organism evidence="1 2">
    <name type="scientific">Lindgomyces ingoldianus</name>
    <dbReference type="NCBI Taxonomy" id="673940"/>
    <lineage>
        <taxon>Eukaryota</taxon>
        <taxon>Fungi</taxon>
        <taxon>Dikarya</taxon>
        <taxon>Ascomycota</taxon>
        <taxon>Pezizomycotina</taxon>
        <taxon>Dothideomycetes</taxon>
        <taxon>Pleosporomycetidae</taxon>
        <taxon>Pleosporales</taxon>
        <taxon>Lindgomycetaceae</taxon>
        <taxon>Lindgomyces</taxon>
    </lineage>
</organism>
<protein>
    <submittedName>
        <fullName evidence="1">M6 metalloprotease</fullName>
    </submittedName>
</protein>
<name>A0ACB6QL91_9PLEO</name>
<accession>A0ACB6QL91</accession>
<keyword evidence="1" id="KW-0482">Metalloprotease</keyword>
<dbReference type="EMBL" id="MU003518">
    <property type="protein sequence ID" value="KAF2467779.1"/>
    <property type="molecule type" value="Genomic_DNA"/>
</dbReference>
<comment type="caution">
    <text evidence="1">The sequence shown here is derived from an EMBL/GenBank/DDBJ whole genome shotgun (WGS) entry which is preliminary data.</text>
</comment>
<evidence type="ECO:0000313" key="2">
    <source>
        <dbReference type="Proteomes" id="UP000799755"/>
    </source>
</evidence>
<evidence type="ECO:0000313" key="1">
    <source>
        <dbReference type="EMBL" id="KAF2467779.1"/>
    </source>
</evidence>
<gene>
    <name evidence="1" type="ORF">BDR25DRAFT_305269</name>
</gene>
<reference evidence="1" key="1">
    <citation type="journal article" date="2020" name="Stud. Mycol.">
        <title>101 Dothideomycetes genomes: a test case for predicting lifestyles and emergence of pathogens.</title>
        <authorList>
            <person name="Haridas S."/>
            <person name="Albert R."/>
            <person name="Binder M."/>
            <person name="Bloem J."/>
            <person name="Labutti K."/>
            <person name="Salamov A."/>
            <person name="Andreopoulos B."/>
            <person name="Baker S."/>
            <person name="Barry K."/>
            <person name="Bills G."/>
            <person name="Bluhm B."/>
            <person name="Cannon C."/>
            <person name="Castanera R."/>
            <person name="Culley D."/>
            <person name="Daum C."/>
            <person name="Ezra D."/>
            <person name="Gonzalez J."/>
            <person name="Henrissat B."/>
            <person name="Kuo A."/>
            <person name="Liang C."/>
            <person name="Lipzen A."/>
            <person name="Lutzoni F."/>
            <person name="Magnuson J."/>
            <person name="Mondo S."/>
            <person name="Nolan M."/>
            <person name="Ohm R."/>
            <person name="Pangilinan J."/>
            <person name="Park H.-J."/>
            <person name="Ramirez L."/>
            <person name="Alfaro M."/>
            <person name="Sun H."/>
            <person name="Tritt A."/>
            <person name="Yoshinaga Y."/>
            <person name="Zwiers L.-H."/>
            <person name="Turgeon B."/>
            <person name="Goodwin S."/>
            <person name="Spatafora J."/>
            <person name="Crous P."/>
            <person name="Grigoriev I."/>
        </authorList>
    </citation>
    <scope>NUCLEOTIDE SEQUENCE</scope>
    <source>
        <strain evidence="1">ATCC 200398</strain>
    </source>
</reference>
<keyword evidence="2" id="KW-1185">Reference proteome</keyword>
<keyword evidence="1" id="KW-0645">Protease</keyword>
<sequence length="454" mass="47192">MRSVSILSFLAPALLSGVSAAPFNNGAACGLPAKVTTYVTESHYTPPPEPPTTSISPPVSTSLPPTATTSISPPESSSTSSFTSIPVSSSTSLPASSSTSTPGPSASCRPTSWTREGHAPSVGKLRAALIFVDFPDMPANTSVSELYSLVETAPAELYKQMSYGKLELELVPLLDKFYRMPAASSSYNYSRALTTEAHLKYINDALTAVGPSVSFAGIDVLYVLPAKYASEISTSTATSADVTALDGTVIGNSVTFGQDLYFSWGYKTVNHETGHTLGLPDLYPYVGGTVPQWVGGFDLMGLIGGQSPDYLAWHKWQLGWVADNQVECIASAGKTTHRLSPIEVAGETTKAIAVPLNGTAYLLAEVRSGLGIDAGACGTGVLLYTANTAVSGGSGPIRVIDSKPNSNGCGNNNGGELNDAPLAVGTSFNTGLGVVVTVTGQEGDDYIIEVEQRI</sequence>
<keyword evidence="1" id="KW-0378">Hydrolase</keyword>